<evidence type="ECO:0000313" key="2">
    <source>
        <dbReference type="EMBL" id="ORA29333.1"/>
    </source>
</evidence>
<dbReference type="EMBL" id="MVHF01000036">
    <property type="protein sequence ID" value="ORA29333.1"/>
    <property type="molecule type" value="Genomic_DNA"/>
</dbReference>
<reference evidence="2 3" key="1">
    <citation type="submission" date="2017-02" db="EMBL/GenBank/DDBJ databases">
        <title>The new phylogeny of genus Mycobacterium.</title>
        <authorList>
            <person name="Tortoli E."/>
            <person name="Trovato A."/>
            <person name="Cirillo D.M."/>
        </authorList>
    </citation>
    <scope>NUCLEOTIDE SEQUENCE [LARGE SCALE GENOMIC DNA]</scope>
    <source>
        <strain evidence="2 3">RW6</strain>
    </source>
</reference>
<dbReference type="SUPFAM" id="SSF140459">
    <property type="entry name" value="PE/PPE dimer-like"/>
    <property type="match status" value="1"/>
</dbReference>
<dbReference type="InterPro" id="IPR000084">
    <property type="entry name" value="PE-PGRS_N"/>
</dbReference>
<dbReference type="AlphaFoldDB" id="A0A1X0AGZ6"/>
<proteinExistence type="predicted"/>
<dbReference type="InterPro" id="IPR038332">
    <property type="entry name" value="PPE_sf"/>
</dbReference>
<feature type="domain" description="PE" evidence="1">
    <location>
        <begin position="4"/>
        <end position="94"/>
    </location>
</feature>
<dbReference type="Gene3D" id="1.10.287.850">
    <property type="entry name" value="HP0062-like domain"/>
    <property type="match status" value="1"/>
</dbReference>
<dbReference type="OrthoDB" id="4743263at2"/>
<gene>
    <name evidence="2" type="ORF">BST13_27525</name>
</gene>
<evidence type="ECO:0000313" key="3">
    <source>
        <dbReference type="Proteomes" id="UP000192448"/>
    </source>
</evidence>
<keyword evidence="3" id="KW-1185">Reference proteome</keyword>
<comment type="caution">
    <text evidence="2">The sequence shown here is derived from an EMBL/GenBank/DDBJ whole genome shotgun (WGS) entry which is preliminary data.</text>
</comment>
<name>A0A1X0AGZ6_9MYCO</name>
<dbReference type="STRING" id="1927124.BST13_27525"/>
<dbReference type="Pfam" id="PF00934">
    <property type="entry name" value="PE"/>
    <property type="match status" value="1"/>
</dbReference>
<evidence type="ECO:0000259" key="1">
    <source>
        <dbReference type="Pfam" id="PF00934"/>
    </source>
</evidence>
<dbReference type="Proteomes" id="UP000192448">
    <property type="component" value="Unassembled WGS sequence"/>
</dbReference>
<sequence>MMFVNTSPAAMLATAGELQALGSTMTAANGAVAAPTTGVLPPAADPTSALLALSFATHGGVYQAAGGVATVVNEMFVATMSAGAGSYEGTEALNILASM</sequence>
<accession>A0A1X0AGZ6</accession>
<organism evidence="2 3">
    <name type="scientific">Mycobacterium aquaticum</name>
    <dbReference type="NCBI Taxonomy" id="1927124"/>
    <lineage>
        <taxon>Bacteria</taxon>
        <taxon>Bacillati</taxon>
        <taxon>Actinomycetota</taxon>
        <taxon>Actinomycetes</taxon>
        <taxon>Mycobacteriales</taxon>
        <taxon>Mycobacteriaceae</taxon>
        <taxon>Mycobacterium</taxon>
    </lineage>
</organism>
<protein>
    <submittedName>
        <fullName evidence="2">PE family protein</fullName>
    </submittedName>
</protein>